<organism evidence="4 5">
    <name type="scientific">Algoriphagus jejuensis</name>
    <dbReference type="NCBI Taxonomy" id="419934"/>
    <lineage>
        <taxon>Bacteria</taxon>
        <taxon>Pseudomonadati</taxon>
        <taxon>Bacteroidota</taxon>
        <taxon>Cytophagia</taxon>
        <taxon>Cytophagales</taxon>
        <taxon>Cyclobacteriaceae</taxon>
        <taxon>Algoriphagus</taxon>
    </lineage>
</organism>
<evidence type="ECO:0008006" key="6">
    <source>
        <dbReference type="Google" id="ProtNLM"/>
    </source>
</evidence>
<evidence type="ECO:0000259" key="3">
    <source>
        <dbReference type="Pfam" id="PF13477"/>
    </source>
</evidence>
<accession>A0ABN1N1H8</accession>
<dbReference type="RefSeq" id="WP_343852435.1">
    <property type="nucleotide sequence ID" value="NZ_BAAAFI010000031.1"/>
</dbReference>
<dbReference type="SUPFAM" id="SSF53756">
    <property type="entry name" value="UDP-Glycosyltransferase/glycogen phosphorylase"/>
    <property type="match status" value="1"/>
</dbReference>
<proteinExistence type="predicted"/>
<dbReference type="Pfam" id="PF00534">
    <property type="entry name" value="Glycos_transf_1"/>
    <property type="match status" value="1"/>
</dbReference>
<dbReference type="Pfam" id="PF13477">
    <property type="entry name" value="Glyco_trans_4_2"/>
    <property type="match status" value="1"/>
</dbReference>
<name>A0ABN1N1H8_9BACT</name>
<dbReference type="Gene3D" id="3.40.50.2000">
    <property type="entry name" value="Glycogen Phosphorylase B"/>
    <property type="match status" value="2"/>
</dbReference>
<dbReference type="InterPro" id="IPR001296">
    <property type="entry name" value="Glyco_trans_1"/>
</dbReference>
<reference evidence="4 5" key="1">
    <citation type="journal article" date="2019" name="Int. J. Syst. Evol. Microbiol.">
        <title>The Global Catalogue of Microorganisms (GCM) 10K type strain sequencing project: providing services to taxonomists for standard genome sequencing and annotation.</title>
        <authorList>
            <consortium name="The Broad Institute Genomics Platform"/>
            <consortium name="The Broad Institute Genome Sequencing Center for Infectious Disease"/>
            <person name="Wu L."/>
            <person name="Ma J."/>
        </authorList>
    </citation>
    <scope>NUCLEOTIDE SEQUENCE [LARGE SCALE GENOMIC DNA]</scope>
    <source>
        <strain evidence="4 5">JCM 16112</strain>
    </source>
</reference>
<protein>
    <recommendedName>
        <fullName evidence="6">Glycosyltransferase involved in cell wall biosynthesis</fullName>
    </recommendedName>
</protein>
<sequence>MKVVYISSAPFFDMDLSLLKELFKGTDLHFFLDLPPYSRKSTALDFKTTIDVAGIYPAKYFEELNKFSDYIDLDRMSVIYRSSKKVYSASNLLLQYKFAKLIREFKPDVIHCNNFLNFNFLYFLYSNRNRKVLTVHDPVPHSGEASKKDNAIRKFNYRHISNIILLNNSQTDLFIGNSGKKPSNIFFSRLGSYTYLRKFGSQKKKAINPNQILFFGRISPYKGIEELCKAFRVVIDEFPESKLVIAGSGDFDFNVSEFKKFSNYTFLNRYIPNDELVTLIQESKFVVCPYKDATQSGVIMTSFALDTPVVATNVGGLKEMIVHNQTGLLIEPNSISALADSIIWMFKNPEVNIEMGNNIKRFNLNGSLSWESIVKDLVSIYSKLN</sequence>
<dbReference type="PANTHER" id="PTHR46401:SF2">
    <property type="entry name" value="GLYCOSYLTRANSFERASE WBBK-RELATED"/>
    <property type="match status" value="1"/>
</dbReference>
<dbReference type="PANTHER" id="PTHR46401">
    <property type="entry name" value="GLYCOSYLTRANSFERASE WBBK-RELATED"/>
    <property type="match status" value="1"/>
</dbReference>
<dbReference type="EMBL" id="BAAAFI010000031">
    <property type="protein sequence ID" value="GAA0879722.1"/>
    <property type="molecule type" value="Genomic_DNA"/>
</dbReference>
<evidence type="ECO:0000313" key="4">
    <source>
        <dbReference type="EMBL" id="GAA0879722.1"/>
    </source>
</evidence>
<dbReference type="InterPro" id="IPR028098">
    <property type="entry name" value="Glyco_trans_4-like_N"/>
</dbReference>
<evidence type="ECO:0000256" key="1">
    <source>
        <dbReference type="ARBA" id="ARBA00022679"/>
    </source>
</evidence>
<dbReference type="CDD" id="cd03801">
    <property type="entry name" value="GT4_PimA-like"/>
    <property type="match status" value="1"/>
</dbReference>
<feature type="domain" description="Glycosyltransferase subfamily 4-like N-terminal" evidence="3">
    <location>
        <begin position="81"/>
        <end position="165"/>
    </location>
</feature>
<evidence type="ECO:0000259" key="2">
    <source>
        <dbReference type="Pfam" id="PF00534"/>
    </source>
</evidence>
<dbReference type="Proteomes" id="UP001500469">
    <property type="component" value="Unassembled WGS sequence"/>
</dbReference>
<keyword evidence="1" id="KW-0808">Transferase</keyword>
<keyword evidence="5" id="KW-1185">Reference proteome</keyword>
<evidence type="ECO:0000313" key="5">
    <source>
        <dbReference type="Proteomes" id="UP001500469"/>
    </source>
</evidence>
<gene>
    <name evidence="4" type="ORF">GCM10009119_26910</name>
</gene>
<comment type="caution">
    <text evidence="4">The sequence shown here is derived from an EMBL/GenBank/DDBJ whole genome shotgun (WGS) entry which is preliminary data.</text>
</comment>
<feature type="domain" description="Glycosyl transferase family 1" evidence="2">
    <location>
        <begin position="204"/>
        <end position="361"/>
    </location>
</feature>